<feature type="domain" description="RING-type" evidence="6">
    <location>
        <begin position="46"/>
        <end position="89"/>
    </location>
</feature>
<dbReference type="SMART" id="SM00184">
    <property type="entry name" value="RING"/>
    <property type="match status" value="1"/>
</dbReference>
<dbReference type="PROSITE" id="PS50089">
    <property type="entry name" value="ZF_RING_2"/>
    <property type="match status" value="1"/>
</dbReference>
<gene>
    <name evidence="7" type="ORF">SHERM_24510</name>
</gene>
<reference evidence="7" key="1">
    <citation type="submission" date="2019-12" db="EMBL/GenBank/DDBJ databases">
        <authorList>
            <person name="Scholes J."/>
        </authorList>
    </citation>
    <scope>NUCLEOTIDE SEQUENCE</scope>
</reference>
<keyword evidence="2 4" id="KW-0863">Zinc-finger</keyword>
<evidence type="ECO:0000256" key="1">
    <source>
        <dbReference type="ARBA" id="ARBA00022723"/>
    </source>
</evidence>
<dbReference type="GO" id="GO:0016567">
    <property type="term" value="P:protein ubiquitination"/>
    <property type="evidence" value="ECO:0007669"/>
    <property type="project" value="TreeGrafter"/>
</dbReference>
<dbReference type="GO" id="GO:0008270">
    <property type="term" value="F:zinc ion binding"/>
    <property type="evidence" value="ECO:0007669"/>
    <property type="project" value="UniProtKB-KW"/>
</dbReference>
<dbReference type="Gene3D" id="3.30.40.10">
    <property type="entry name" value="Zinc/RING finger domain, C3HC4 (zinc finger)"/>
    <property type="match status" value="1"/>
</dbReference>
<comment type="caution">
    <text evidence="7">The sequence shown here is derived from an EMBL/GenBank/DDBJ whole genome shotgun (WGS) entry which is preliminary data.</text>
</comment>
<evidence type="ECO:0000313" key="7">
    <source>
        <dbReference type="EMBL" id="CAA0828815.1"/>
    </source>
</evidence>
<evidence type="ECO:0000256" key="4">
    <source>
        <dbReference type="PROSITE-ProRule" id="PRU00175"/>
    </source>
</evidence>
<keyword evidence="1" id="KW-0479">Metal-binding</keyword>
<dbReference type="CDD" id="cd16448">
    <property type="entry name" value="RING-H2"/>
    <property type="match status" value="1"/>
</dbReference>
<evidence type="ECO:0000256" key="5">
    <source>
        <dbReference type="SAM" id="MobiDB-lite"/>
    </source>
</evidence>
<sequence>MVILSQMIKRAFDLLLFPQSDSYSSHIIDSHTLTRVTGYGQDLDQCSVCLCSISPGEVIRELKNCGHVFHAACLERWLGHGHWTCPLCRNHVTRRLVFPHQDSGHQPREVLVFNFGHVDSVGNKSSWWLRSTRPERQPNRTGLTSGSKETRGSLRSKDLLVEESIEGQKVKGHKERTSSRMIDEQDNSVLGHLEVMAEMMAFFGNKSSWWLR</sequence>
<accession>A0A9N7NE88</accession>
<dbReference type="OrthoDB" id="8062037at2759"/>
<dbReference type="EMBL" id="CACSLK010027752">
    <property type="protein sequence ID" value="CAA0828815.1"/>
    <property type="molecule type" value="Genomic_DNA"/>
</dbReference>
<keyword evidence="3" id="KW-0862">Zinc</keyword>
<organism evidence="7 8">
    <name type="scientific">Striga hermonthica</name>
    <name type="common">Purple witchweed</name>
    <name type="synonym">Buchnera hermonthica</name>
    <dbReference type="NCBI Taxonomy" id="68872"/>
    <lineage>
        <taxon>Eukaryota</taxon>
        <taxon>Viridiplantae</taxon>
        <taxon>Streptophyta</taxon>
        <taxon>Embryophyta</taxon>
        <taxon>Tracheophyta</taxon>
        <taxon>Spermatophyta</taxon>
        <taxon>Magnoliopsida</taxon>
        <taxon>eudicotyledons</taxon>
        <taxon>Gunneridae</taxon>
        <taxon>Pentapetalae</taxon>
        <taxon>asterids</taxon>
        <taxon>lamiids</taxon>
        <taxon>Lamiales</taxon>
        <taxon>Orobanchaceae</taxon>
        <taxon>Buchnereae</taxon>
        <taxon>Striga</taxon>
    </lineage>
</organism>
<dbReference type="Proteomes" id="UP001153555">
    <property type="component" value="Unassembled WGS sequence"/>
</dbReference>
<dbReference type="Pfam" id="PF13639">
    <property type="entry name" value="zf-RING_2"/>
    <property type="match status" value="1"/>
</dbReference>
<evidence type="ECO:0000313" key="8">
    <source>
        <dbReference type="Proteomes" id="UP001153555"/>
    </source>
</evidence>
<evidence type="ECO:0000259" key="6">
    <source>
        <dbReference type="PROSITE" id="PS50089"/>
    </source>
</evidence>
<protein>
    <submittedName>
        <fullName evidence="7">Probable E3 ubiquitin-protein ligase RHA2B</fullName>
    </submittedName>
</protein>
<feature type="region of interest" description="Disordered" evidence="5">
    <location>
        <begin position="129"/>
        <end position="153"/>
    </location>
</feature>
<dbReference type="AlphaFoldDB" id="A0A9N7NE88"/>
<proteinExistence type="predicted"/>
<dbReference type="GO" id="GO:0061630">
    <property type="term" value="F:ubiquitin protein ligase activity"/>
    <property type="evidence" value="ECO:0007669"/>
    <property type="project" value="TreeGrafter"/>
</dbReference>
<dbReference type="InterPro" id="IPR013083">
    <property type="entry name" value="Znf_RING/FYVE/PHD"/>
</dbReference>
<dbReference type="InterPro" id="IPR001841">
    <property type="entry name" value="Znf_RING"/>
</dbReference>
<name>A0A9N7NE88_STRHE</name>
<dbReference type="PANTHER" id="PTHR45969:SF55">
    <property type="entry name" value="OS07G0686300 PROTEIN"/>
    <property type="match status" value="1"/>
</dbReference>
<dbReference type="SUPFAM" id="SSF57850">
    <property type="entry name" value="RING/U-box"/>
    <property type="match status" value="1"/>
</dbReference>
<keyword evidence="8" id="KW-1185">Reference proteome</keyword>
<evidence type="ECO:0000256" key="3">
    <source>
        <dbReference type="ARBA" id="ARBA00022833"/>
    </source>
</evidence>
<dbReference type="PANTHER" id="PTHR45969">
    <property type="entry name" value="RING ZINC FINGER PROTEIN-RELATED"/>
    <property type="match status" value="1"/>
</dbReference>
<evidence type="ECO:0000256" key="2">
    <source>
        <dbReference type="ARBA" id="ARBA00022771"/>
    </source>
</evidence>